<dbReference type="PIRSF" id="PIRSF039012">
    <property type="entry name" value="ASP"/>
    <property type="match status" value="1"/>
</dbReference>
<keyword evidence="3" id="KW-0378">Hydrolase</keyword>
<dbReference type="Proteomes" id="UP000245383">
    <property type="component" value="Unassembled WGS sequence"/>
</dbReference>
<evidence type="ECO:0000256" key="1">
    <source>
        <dbReference type="ARBA" id="ARBA00001947"/>
    </source>
</evidence>
<comment type="caution">
    <text evidence="7">The sequence shown here is derived from an EMBL/GenBank/DDBJ whole genome shotgun (WGS) entry which is preliminary data.</text>
</comment>
<protein>
    <recommendedName>
        <fullName evidence="6">Succinylglutamate desuccinylase/Aspartoacylase catalytic domain-containing protein</fullName>
    </recommendedName>
</protein>
<dbReference type="GO" id="GO:0016788">
    <property type="term" value="F:hydrolase activity, acting on ester bonds"/>
    <property type="evidence" value="ECO:0007669"/>
    <property type="project" value="InterPro"/>
</dbReference>
<dbReference type="PANTHER" id="PTHR37326:SF1">
    <property type="entry name" value="BLL3975 PROTEIN"/>
    <property type="match status" value="1"/>
</dbReference>
<dbReference type="GO" id="GO:0046872">
    <property type="term" value="F:metal ion binding"/>
    <property type="evidence" value="ECO:0007669"/>
    <property type="project" value="UniProtKB-KW"/>
</dbReference>
<accession>A0A2T9YHS3</accession>
<dbReference type="PANTHER" id="PTHR37326">
    <property type="entry name" value="BLL3975 PROTEIN"/>
    <property type="match status" value="1"/>
</dbReference>
<dbReference type="CDD" id="cd06251">
    <property type="entry name" value="M14_ASTE_ASPA-like"/>
    <property type="match status" value="1"/>
</dbReference>
<name>A0A2T9YHS3_9FUNG</name>
<evidence type="ECO:0000313" key="8">
    <source>
        <dbReference type="Proteomes" id="UP000245383"/>
    </source>
</evidence>
<sequence>MAKVTILLSSVLGLLSPLHVSAKTEYTGDIINGHKVISKLDVSDFPLNSLTKLWLQMPRQVNGQAYHVPVIVAKGKQDGNKFLMNSGLHGDELNGIRVVQRVLHDIDLSKLKGVVVGVPGANVNGMYESSRGFLNKENTGSYVNLNREMPGEPNKGNFGQRYAGHLWSNIYGINNFTAVCDFHTQSSTTTFPNFVYADLTVPYVYRMTELTGADIVKIDLGVTAPGSVEVTFDKKGIPAITYELGNPKVWQKDQIQRGYDYSFRQMADLDMYPKSTDPAVIAEYEDYRRNIYYGNEFLSTEAKVGGFVELYAKVLDYVKKDQIVGTMFDLFGRKVEDFYPRHEGYVLSTGTNPLKSAGDSIVNVIHNSTDPECINGC</sequence>
<evidence type="ECO:0000256" key="5">
    <source>
        <dbReference type="SAM" id="SignalP"/>
    </source>
</evidence>
<keyword evidence="4" id="KW-0862">Zinc</keyword>
<dbReference type="InterPro" id="IPR055438">
    <property type="entry name" value="AstE_AspA_cat"/>
</dbReference>
<evidence type="ECO:0000256" key="2">
    <source>
        <dbReference type="ARBA" id="ARBA00022723"/>
    </source>
</evidence>
<keyword evidence="2" id="KW-0479">Metal-binding</keyword>
<gene>
    <name evidence="7" type="ORF">BB561_004142</name>
</gene>
<dbReference type="InterPro" id="IPR043795">
    <property type="entry name" value="N-alpha-Ac-DABA-like"/>
</dbReference>
<proteinExistence type="predicted"/>
<feature type="domain" description="Succinylglutamate desuccinylase/Aspartoacylase catalytic" evidence="6">
    <location>
        <begin position="79"/>
        <end position="259"/>
    </location>
</feature>
<dbReference type="EMBL" id="MBFR01000181">
    <property type="protein sequence ID" value="PVU91902.1"/>
    <property type="molecule type" value="Genomic_DNA"/>
</dbReference>
<evidence type="ECO:0000256" key="3">
    <source>
        <dbReference type="ARBA" id="ARBA00022801"/>
    </source>
</evidence>
<dbReference type="SUPFAM" id="SSF53187">
    <property type="entry name" value="Zn-dependent exopeptidases"/>
    <property type="match status" value="1"/>
</dbReference>
<dbReference type="AlphaFoldDB" id="A0A2T9YHS3"/>
<evidence type="ECO:0000259" key="6">
    <source>
        <dbReference type="Pfam" id="PF24827"/>
    </source>
</evidence>
<dbReference type="InterPro" id="IPR053138">
    <property type="entry name" value="N-alpha-Ac-DABA_deacetylase"/>
</dbReference>
<evidence type="ECO:0000256" key="4">
    <source>
        <dbReference type="ARBA" id="ARBA00022833"/>
    </source>
</evidence>
<keyword evidence="5" id="KW-0732">Signal</keyword>
<evidence type="ECO:0000313" key="7">
    <source>
        <dbReference type="EMBL" id="PVU91902.1"/>
    </source>
</evidence>
<dbReference type="Gene3D" id="3.40.630.10">
    <property type="entry name" value="Zn peptidases"/>
    <property type="match status" value="1"/>
</dbReference>
<dbReference type="OrthoDB" id="5588846at2759"/>
<comment type="cofactor">
    <cofactor evidence="1">
        <name>Zn(2+)</name>
        <dbReference type="ChEBI" id="CHEBI:29105"/>
    </cofactor>
</comment>
<keyword evidence="8" id="KW-1185">Reference proteome</keyword>
<organism evidence="7 8">
    <name type="scientific">Smittium simulii</name>
    <dbReference type="NCBI Taxonomy" id="133385"/>
    <lineage>
        <taxon>Eukaryota</taxon>
        <taxon>Fungi</taxon>
        <taxon>Fungi incertae sedis</taxon>
        <taxon>Zoopagomycota</taxon>
        <taxon>Kickxellomycotina</taxon>
        <taxon>Harpellomycetes</taxon>
        <taxon>Harpellales</taxon>
        <taxon>Legeriomycetaceae</taxon>
        <taxon>Smittium</taxon>
    </lineage>
</organism>
<reference evidence="7 8" key="1">
    <citation type="journal article" date="2018" name="MBio">
        <title>Comparative Genomics Reveals the Core Gene Toolbox for the Fungus-Insect Symbiosis.</title>
        <authorList>
            <person name="Wang Y."/>
            <person name="Stata M."/>
            <person name="Wang W."/>
            <person name="Stajich J.E."/>
            <person name="White M.M."/>
            <person name="Moncalvo J.M."/>
        </authorList>
    </citation>
    <scope>NUCLEOTIDE SEQUENCE [LARGE SCALE GENOMIC DNA]</scope>
    <source>
        <strain evidence="7 8">SWE-8-4</strain>
    </source>
</reference>
<feature type="signal peptide" evidence="5">
    <location>
        <begin position="1"/>
        <end position="22"/>
    </location>
</feature>
<feature type="chain" id="PRO_5015657026" description="Succinylglutamate desuccinylase/Aspartoacylase catalytic domain-containing protein" evidence="5">
    <location>
        <begin position="23"/>
        <end position="377"/>
    </location>
</feature>
<dbReference type="Pfam" id="PF24827">
    <property type="entry name" value="AstE_AspA_cat"/>
    <property type="match status" value="1"/>
</dbReference>
<dbReference type="GO" id="GO:0016811">
    <property type="term" value="F:hydrolase activity, acting on carbon-nitrogen (but not peptide) bonds, in linear amides"/>
    <property type="evidence" value="ECO:0007669"/>
    <property type="project" value="InterPro"/>
</dbReference>